<evidence type="ECO:0000256" key="1">
    <source>
        <dbReference type="SAM" id="MobiDB-lite"/>
    </source>
</evidence>
<gene>
    <name evidence="2" type="ORF">EVAR_58902_1</name>
</gene>
<sequence length="187" mass="19986">MNGSSSKQFKIDALPACGARAAGPGQVTTSSNNRLIRSAVICRPGQRLCRHFHSVSGDAERARAARFGQSEGEVQKIVSAARGRPIIVEWERDARHSAGLSLVRYSSDPGPAPDSRSGPALALEPDSNPQFRFASDPRCEPPDYKRSSQPMDTCDYGGVTSLLPASRIEIKYLMGVDGGTLRGDGGE</sequence>
<dbReference type="AlphaFoldDB" id="A0A4C1Z0R9"/>
<organism evidence="2 3">
    <name type="scientific">Eumeta variegata</name>
    <name type="common">Bagworm moth</name>
    <name type="synonym">Eumeta japonica</name>
    <dbReference type="NCBI Taxonomy" id="151549"/>
    <lineage>
        <taxon>Eukaryota</taxon>
        <taxon>Metazoa</taxon>
        <taxon>Ecdysozoa</taxon>
        <taxon>Arthropoda</taxon>
        <taxon>Hexapoda</taxon>
        <taxon>Insecta</taxon>
        <taxon>Pterygota</taxon>
        <taxon>Neoptera</taxon>
        <taxon>Endopterygota</taxon>
        <taxon>Lepidoptera</taxon>
        <taxon>Glossata</taxon>
        <taxon>Ditrysia</taxon>
        <taxon>Tineoidea</taxon>
        <taxon>Psychidae</taxon>
        <taxon>Oiketicinae</taxon>
        <taxon>Eumeta</taxon>
    </lineage>
</organism>
<evidence type="ECO:0000313" key="3">
    <source>
        <dbReference type="Proteomes" id="UP000299102"/>
    </source>
</evidence>
<reference evidence="2 3" key="1">
    <citation type="journal article" date="2019" name="Commun. Biol.">
        <title>The bagworm genome reveals a unique fibroin gene that provides high tensile strength.</title>
        <authorList>
            <person name="Kono N."/>
            <person name="Nakamura H."/>
            <person name="Ohtoshi R."/>
            <person name="Tomita M."/>
            <person name="Numata K."/>
            <person name="Arakawa K."/>
        </authorList>
    </citation>
    <scope>NUCLEOTIDE SEQUENCE [LARGE SCALE GENOMIC DNA]</scope>
</reference>
<comment type="caution">
    <text evidence="2">The sequence shown here is derived from an EMBL/GenBank/DDBJ whole genome shotgun (WGS) entry which is preliminary data.</text>
</comment>
<name>A0A4C1Z0R9_EUMVA</name>
<accession>A0A4C1Z0R9</accession>
<dbReference type="Proteomes" id="UP000299102">
    <property type="component" value="Unassembled WGS sequence"/>
</dbReference>
<evidence type="ECO:0000313" key="2">
    <source>
        <dbReference type="EMBL" id="GBP80644.1"/>
    </source>
</evidence>
<dbReference type="EMBL" id="BGZK01001472">
    <property type="protein sequence ID" value="GBP80644.1"/>
    <property type="molecule type" value="Genomic_DNA"/>
</dbReference>
<feature type="compositionally biased region" description="Basic and acidic residues" evidence="1">
    <location>
        <begin position="135"/>
        <end position="146"/>
    </location>
</feature>
<keyword evidence="3" id="KW-1185">Reference proteome</keyword>
<protein>
    <submittedName>
        <fullName evidence="2">Uncharacterized protein</fullName>
    </submittedName>
</protein>
<proteinExistence type="predicted"/>
<feature type="region of interest" description="Disordered" evidence="1">
    <location>
        <begin position="103"/>
        <end position="152"/>
    </location>
</feature>